<dbReference type="Proteomes" id="UP000178315">
    <property type="component" value="Unassembled WGS sequence"/>
</dbReference>
<dbReference type="InterPro" id="IPR050882">
    <property type="entry name" value="Prepilin_peptidase/N-MTase"/>
</dbReference>
<evidence type="ECO:0008006" key="12">
    <source>
        <dbReference type="Google" id="ProtNLM"/>
    </source>
</evidence>
<evidence type="ECO:0000256" key="1">
    <source>
        <dbReference type="ARBA" id="ARBA00004651"/>
    </source>
</evidence>
<protein>
    <recommendedName>
        <fullName evidence="12">Prepilin peptidase</fullName>
    </recommendedName>
</protein>
<gene>
    <name evidence="10" type="ORF">A3H61_01670</name>
</gene>
<accession>A0A1G2A765</accession>
<dbReference type="Gene3D" id="1.20.120.1220">
    <property type="match status" value="1"/>
</dbReference>
<keyword evidence="5 7" id="KW-1133">Transmembrane helix</keyword>
<feature type="transmembrane region" description="Helical" evidence="7">
    <location>
        <begin position="224"/>
        <end position="241"/>
    </location>
</feature>
<dbReference type="EMBL" id="MHJU01000026">
    <property type="protein sequence ID" value="OGY72682.1"/>
    <property type="molecule type" value="Genomic_DNA"/>
</dbReference>
<comment type="subcellular location">
    <subcellularLocation>
        <location evidence="1">Cell membrane</location>
        <topology evidence="1">Multi-pass membrane protein</topology>
    </subcellularLocation>
</comment>
<evidence type="ECO:0000256" key="4">
    <source>
        <dbReference type="ARBA" id="ARBA00022692"/>
    </source>
</evidence>
<dbReference type="InterPro" id="IPR000045">
    <property type="entry name" value="Prepilin_IV_endopep_pep"/>
</dbReference>
<dbReference type="GO" id="GO:0005886">
    <property type="term" value="C:plasma membrane"/>
    <property type="evidence" value="ECO:0007669"/>
    <property type="project" value="UniProtKB-SubCell"/>
</dbReference>
<keyword evidence="4 7" id="KW-0812">Transmembrane</keyword>
<feature type="transmembrane region" description="Helical" evidence="7">
    <location>
        <begin position="181"/>
        <end position="204"/>
    </location>
</feature>
<evidence type="ECO:0000259" key="9">
    <source>
        <dbReference type="Pfam" id="PF06750"/>
    </source>
</evidence>
<evidence type="ECO:0000313" key="10">
    <source>
        <dbReference type="EMBL" id="OGY72682.1"/>
    </source>
</evidence>
<evidence type="ECO:0000256" key="7">
    <source>
        <dbReference type="SAM" id="Phobius"/>
    </source>
</evidence>
<dbReference type="GO" id="GO:0004190">
    <property type="term" value="F:aspartic-type endopeptidase activity"/>
    <property type="evidence" value="ECO:0007669"/>
    <property type="project" value="InterPro"/>
</dbReference>
<name>A0A1G2A765_9BACT</name>
<evidence type="ECO:0000313" key="11">
    <source>
        <dbReference type="Proteomes" id="UP000178315"/>
    </source>
</evidence>
<dbReference type="InterPro" id="IPR010627">
    <property type="entry name" value="Prepilin_pept_A24_N"/>
</dbReference>
<evidence type="ECO:0000256" key="3">
    <source>
        <dbReference type="ARBA" id="ARBA00022475"/>
    </source>
</evidence>
<feature type="transmembrane region" description="Helical" evidence="7">
    <location>
        <begin position="123"/>
        <end position="142"/>
    </location>
</feature>
<keyword evidence="3" id="KW-1003">Cell membrane</keyword>
<reference evidence="10 11" key="1">
    <citation type="journal article" date="2016" name="Nat. Commun.">
        <title>Thousands of microbial genomes shed light on interconnected biogeochemical processes in an aquifer system.</title>
        <authorList>
            <person name="Anantharaman K."/>
            <person name="Brown C.T."/>
            <person name="Hug L.A."/>
            <person name="Sharon I."/>
            <person name="Castelle C.J."/>
            <person name="Probst A.J."/>
            <person name="Thomas B.C."/>
            <person name="Singh A."/>
            <person name="Wilkins M.J."/>
            <person name="Karaoz U."/>
            <person name="Brodie E.L."/>
            <person name="Williams K.H."/>
            <person name="Hubbard S.S."/>
            <person name="Banfield J.F."/>
        </authorList>
    </citation>
    <scope>NUCLEOTIDE SEQUENCE [LARGE SCALE GENOMIC DNA]</scope>
</reference>
<dbReference type="AlphaFoldDB" id="A0A1G2A765"/>
<evidence type="ECO:0000256" key="5">
    <source>
        <dbReference type="ARBA" id="ARBA00022989"/>
    </source>
</evidence>
<feature type="transmembrane region" description="Helical" evidence="7">
    <location>
        <begin position="73"/>
        <end position="92"/>
    </location>
</feature>
<feature type="domain" description="Prepilin type IV endopeptidase peptidase" evidence="8">
    <location>
        <begin position="106"/>
        <end position="210"/>
    </location>
</feature>
<keyword evidence="6 7" id="KW-0472">Membrane</keyword>
<proteinExistence type="inferred from homology"/>
<dbReference type="PANTHER" id="PTHR30487">
    <property type="entry name" value="TYPE 4 PREPILIN-LIKE PROTEINS LEADER PEPTIDE-PROCESSING ENZYME"/>
    <property type="match status" value="1"/>
</dbReference>
<evidence type="ECO:0000256" key="2">
    <source>
        <dbReference type="ARBA" id="ARBA00005801"/>
    </source>
</evidence>
<dbReference type="PANTHER" id="PTHR30487:SF0">
    <property type="entry name" value="PREPILIN LEADER PEPTIDASE_N-METHYLTRANSFERASE-RELATED"/>
    <property type="match status" value="1"/>
</dbReference>
<feature type="domain" description="Prepilin peptidase A24 N-terminal" evidence="9">
    <location>
        <begin position="9"/>
        <end position="89"/>
    </location>
</feature>
<sequence length="254" mass="28898">MVKLFLFALGLSIGSFINALVYRLHEKKPIVNDRSACPLCDHRLLWHDLIPLVSFAMLRGRCRDCHKRISWQYPLVELLTGIAFIFPFTRYSLLVTDYGAIISYYLFVCILLVIFAYDLRYMLIPDSISIPVIGIVFFIQTINHNLPITSYLVSALAASGFFLAQFLVSKGRWIGGGDIRLGFLIGLMLGWPVIVAVLMFAYILGTVITLPLVLLRRQTMKSQIPFGVFLTTSTIVGMMWGREIVLWYMKLANF</sequence>
<dbReference type="GO" id="GO:0006465">
    <property type="term" value="P:signal peptide processing"/>
    <property type="evidence" value="ECO:0007669"/>
    <property type="project" value="TreeGrafter"/>
</dbReference>
<dbReference type="Pfam" id="PF01478">
    <property type="entry name" value="Peptidase_A24"/>
    <property type="match status" value="1"/>
</dbReference>
<dbReference type="Pfam" id="PF06750">
    <property type="entry name" value="A24_N_bact"/>
    <property type="match status" value="1"/>
</dbReference>
<organism evidence="10 11">
    <name type="scientific">Candidatus Jacksonbacteria bacterium RIFCSPLOWO2_02_FULL_44_20</name>
    <dbReference type="NCBI Taxonomy" id="1798460"/>
    <lineage>
        <taxon>Bacteria</taxon>
        <taxon>Candidatus Jacksoniibacteriota</taxon>
    </lineage>
</organism>
<comment type="caution">
    <text evidence="10">The sequence shown here is derived from an EMBL/GenBank/DDBJ whole genome shotgun (WGS) entry which is preliminary data.</text>
</comment>
<comment type="similarity">
    <text evidence="2">Belongs to the peptidase A24 family.</text>
</comment>
<feature type="transmembrane region" description="Helical" evidence="7">
    <location>
        <begin position="98"/>
        <end position="116"/>
    </location>
</feature>
<evidence type="ECO:0000256" key="6">
    <source>
        <dbReference type="ARBA" id="ARBA00023136"/>
    </source>
</evidence>
<feature type="transmembrane region" description="Helical" evidence="7">
    <location>
        <begin position="148"/>
        <end position="169"/>
    </location>
</feature>
<evidence type="ECO:0000259" key="8">
    <source>
        <dbReference type="Pfam" id="PF01478"/>
    </source>
</evidence>